<dbReference type="Gene3D" id="1.20.1270.340">
    <property type="match status" value="1"/>
</dbReference>
<dbReference type="AlphaFoldDB" id="A0A077Q9H8"/>
<protein>
    <submittedName>
        <fullName evidence="1">Primosomal replication protein N</fullName>
    </submittedName>
</protein>
<dbReference type="Proteomes" id="UP000028480">
    <property type="component" value="Unassembled WGS sequence"/>
</dbReference>
<reference evidence="1" key="1">
    <citation type="submission" date="2013-07" db="EMBL/GenBank/DDBJ databases">
        <title>Sub-species coevolution in mutualistic symbiosis.</title>
        <authorList>
            <person name="Murfin K."/>
            <person name="Klassen J."/>
            <person name="Lee M."/>
            <person name="Forst S."/>
            <person name="Stock P."/>
            <person name="Goodrich-Blair H."/>
        </authorList>
    </citation>
    <scope>NUCLEOTIDE SEQUENCE [LARGE SCALE GENOMIC DNA]</scope>
    <source>
        <strain evidence="1">Intermedium</strain>
    </source>
</reference>
<dbReference type="EMBL" id="CBTB010000144">
    <property type="protein sequence ID" value="CDH32932.1"/>
    <property type="molecule type" value="Genomic_DNA"/>
</dbReference>
<dbReference type="InterPro" id="IPR010890">
    <property type="entry name" value="PriC"/>
</dbReference>
<sequence length="218" mass="25797">MLILVKLGTYHIKHYCYKIVKHDEVGFNEEIINDNGMLMSIQNLLGALEKQISMLETELESLPKTPFSIARFDQALFHQHSNKLGGYLNEIKKNMSQLKTCVKDNRTEQVRFLSERLVTQIEALKREISTQSLRKQEDKFERQSQERDFYHRLAEHQDYERRLMAMINDRELQLNKQVILTNQYKLQKEIAALAGRLARCRQALMRIERAIEKQENSD</sequence>
<evidence type="ECO:0000313" key="1">
    <source>
        <dbReference type="EMBL" id="CDH32932.1"/>
    </source>
</evidence>
<evidence type="ECO:0000313" key="2">
    <source>
        <dbReference type="Proteomes" id="UP000028480"/>
    </source>
</evidence>
<dbReference type="InterPro" id="IPR038338">
    <property type="entry name" value="PriC_sf"/>
</dbReference>
<proteinExistence type="predicted"/>
<organism evidence="1 2">
    <name type="scientific">Xenorhabdus bovienii str. Intermedium</name>
    <dbReference type="NCBI Taxonomy" id="1379677"/>
    <lineage>
        <taxon>Bacteria</taxon>
        <taxon>Pseudomonadati</taxon>
        <taxon>Pseudomonadota</taxon>
        <taxon>Gammaproteobacteria</taxon>
        <taxon>Enterobacterales</taxon>
        <taxon>Morganellaceae</taxon>
        <taxon>Xenorhabdus</taxon>
    </lineage>
</organism>
<dbReference type="HOGENOM" id="CLU_103284_1_0_6"/>
<name>A0A077Q9H8_XENBV</name>
<comment type="caution">
    <text evidence="1">The sequence shown here is derived from an EMBL/GenBank/DDBJ whole genome shotgun (WGS) entry which is preliminary data.</text>
</comment>
<gene>
    <name evidence="1" type="primary">priC</name>
    <name evidence="1" type="ORF">XBI1_2280081</name>
</gene>
<accession>A0A077Q9H8</accession>
<dbReference type="Pfam" id="PF07445">
    <property type="entry name" value="PriC"/>
    <property type="match status" value="1"/>
</dbReference>